<evidence type="ECO:0000313" key="2">
    <source>
        <dbReference type="EMBL" id="WWO39381.1"/>
    </source>
</evidence>
<name>A0ABZ2GDW4_9GAMM</name>
<feature type="transmembrane region" description="Helical" evidence="1">
    <location>
        <begin position="35"/>
        <end position="53"/>
    </location>
</feature>
<proteinExistence type="predicted"/>
<sequence>MHYGVWFIFDLPCLFSNALRLFIAFKRHSAGYSEAVLLIFCGFKPYFLIWRQIPLAIVRNAR</sequence>
<accession>A0ABZ2GDW4</accession>
<organism evidence="2 3">
    <name type="scientific">Pectobacterium cacticida</name>
    <dbReference type="NCBI Taxonomy" id="69221"/>
    <lineage>
        <taxon>Bacteria</taxon>
        <taxon>Pseudomonadati</taxon>
        <taxon>Pseudomonadota</taxon>
        <taxon>Gammaproteobacteria</taxon>
        <taxon>Enterobacterales</taxon>
        <taxon>Pectobacteriaceae</taxon>
        <taxon>Pectobacterium</taxon>
    </lineage>
</organism>
<protein>
    <submittedName>
        <fullName evidence="2">Uncharacterized protein</fullName>
    </submittedName>
</protein>
<feature type="transmembrane region" description="Helical" evidence="1">
    <location>
        <begin position="6"/>
        <end position="23"/>
    </location>
</feature>
<keyword evidence="1" id="KW-0472">Membrane</keyword>
<dbReference type="RefSeq" id="WP_334511944.1">
    <property type="nucleotide sequence ID" value="NZ_CP125967.1"/>
</dbReference>
<dbReference type="Proteomes" id="UP001379444">
    <property type="component" value="Chromosome"/>
</dbReference>
<keyword evidence="1" id="KW-1133">Transmembrane helix</keyword>
<evidence type="ECO:0000256" key="1">
    <source>
        <dbReference type="SAM" id="Phobius"/>
    </source>
</evidence>
<dbReference type="EMBL" id="CP125967">
    <property type="protein sequence ID" value="WWO39381.1"/>
    <property type="molecule type" value="Genomic_DNA"/>
</dbReference>
<keyword evidence="1" id="KW-0812">Transmembrane</keyword>
<keyword evidence="3" id="KW-1185">Reference proteome</keyword>
<reference evidence="2 3" key="1">
    <citation type="journal article" date="2024" name="Front. Plant Sci.">
        <title>Comprehensive phenomic and genomic studies of the species, Pectobacterium cacticida and proposal for reclassification as Alcorniella cacticida comb. nov.</title>
        <authorList>
            <person name="Jonca J."/>
            <person name="Pirhonen M."/>
            <person name="Waleron M.M."/>
            <person name="Gawor J."/>
            <person name="Mrozik A."/>
            <person name="Smoktunowicz M."/>
            <person name="Waleron K."/>
            <person name="Waleron M."/>
        </authorList>
    </citation>
    <scope>NUCLEOTIDE SEQUENCE [LARGE SCALE GENOMIC DNA]</scope>
    <source>
        <strain evidence="2 3">DPMP6</strain>
    </source>
</reference>
<evidence type="ECO:0000313" key="3">
    <source>
        <dbReference type="Proteomes" id="UP001379444"/>
    </source>
</evidence>
<gene>
    <name evidence="2" type="ORF">QNA12_05075</name>
</gene>